<sequence>MINSNKDEFLTFGTCTTVRGEHTEHQAPLSSGHIGQTITLNVEEKDDSDLIEPVAMAAVEVAQKAAENQALYESEMNAMRTRMKALESEARQVPTLRRFVDNLHEENERLRRITEDTIDCRIEEPKEDEIEEIIEEEVKTVKRRPPPTTPKSHTPAPFIETLEKSVQQEMPTCKTQGVGDGDIVRHHVIDVLTPKIESYHFPPEYWSRLESEFTRDFLNRRPLRRDSSVHPMEIRRLDASTMAVPPPAPLQRCFGMSVRPVARDVGINCVQVVNYRDIGCLAEESDEDISLWLHQRTLACSPQQQKLIHDLVFAYKHDREKFVQQLIHILAKNVLSVGVDAYPLIAHAATSTGSEFLHSVGVSDDT</sequence>
<evidence type="ECO:0000256" key="1">
    <source>
        <dbReference type="SAM" id="Coils"/>
    </source>
</evidence>
<keyword evidence="3" id="KW-1185">Reference proteome</keyword>
<feature type="non-terminal residue" evidence="2">
    <location>
        <position position="366"/>
    </location>
</feature>
<dbReference type="EMBL" id="CAAALY010059241">
    <property type="protein sequence ID" value="VEL22945.1"/>
    <property type="molecule type" value="Genomic_DNA"/>
</dbReference>
<name>A0A3S4ZYI0_9PLAT</name>
<proteinExistence type="predicted"/>
<keyword evidence="1" id="KW-0175">Coiled coil</keyword>
<reference evidence="2" key="1">
    <citation type="submission" date="2018-11" db="EMBL/GenBank/DDBJ databases">
        <authorList>
            <consortium name="Pathogen Informatics"/>
        </authorList>
    </citation>
    <scope>NUCLEOTIDE SEQUENCE</scope>
</reference>
<dbReference type="OrthoDB" id="5406014at2759"/>
<accession>A0A3S4ZYI0</accession>
<organism evidence="2 3">
    <name type="scientific">Protopolystoma xenopodis</name>
    <dbReference type="NCBI Taxonomy" id="117903"/>
    <lineage>
        <taxon>Eukaryota</taxon>
        <taxon>Metazoa</taxon>
        <taxon>Spiralia</taxon>
        <taxon>Lophotrochozoa</taxon>
        <taxon>Platyhelminthes</taxon>
        <taxon>Monogenea</taxon>
        <taxon>Polyopisthocotylea</taxon>
        <taxon>Polystomatidea</taxon>
        <taxon>Polystomatidae</taxon>
        <taxon>Protopolystoma</taxon>
    </lineage>
</organism>
<evidence type="ECO:0000313" key="2">
    <source>
        <dbReference type="EMBL" id="VEL22945.1"/>
    </source>
</evidence>
<gene>
    <name evidence="2" type="ORF">PXEA_LOCUS16385</name>
</gene>
<dbReference type="Proteomes" id="UP000784294">
    <property type="component" value="Unassembled WGS sequence"/>
</dbReference>
<evidence type="ECO:0000313" key="3">
    <source>
        <dbReference type="Proteomes" id="UP000784294"/>
    </source>
</evidence>
<dbReference type="AlphaFoldDB" id="A0A3S4ZYI0"/>
<comment type="caution">
    <text evidence="2">The sequence shown here is derived from an EMBL/GenBank/DDBJ whole genome shotgun (WGS) entry which is preliminary data.</text>
</comment>
<protein>
    <submittedName>
        <fullName evidence="2">Uncharacterized protein</fullName>
    </submittedName>
</protein>
<feature type="coiled-coil region" evidence="1">
    <location>
        <begin position="69"/>
        <end position="116"/>
    </location>
</feature>